<gene>
    <name evidence="1" type="ORF">S12H4_18240</name>
</gene>
<dbReference type="EMBL" id="BARW01008991">
    <property type="protein sequence ID" value="GAI74824.1"/>
    <property type="molecule type" value="Genomic_DNA"/>
</dbReference>
<evidence type="ECO:0000313" key="1">
    <source>
        <dbReference type="EMBL" id="GAI74824.1"/>
    </source>
</evidence>
<feature type="non-terminal residue" evidence="1">
    <location>
        <position position="1"/>
    </location>
</feature>
<accession>X1T464</accession>
<protein>
    <submittedName>
        <fullName evidence="1">Uncharacterized protein</fullName>
    </submittedName>
</protein>
<reference evidence="1" key="1">
    <citation type="journal article" date="2014" name="Front. Microbiol.">
        <title>High frequency of phylogenetically diverse reductive dehalogenase-homologous genes in deep subseafloor sedimentary metagenomes.</title>
        <authorList>
            <person name="Kawai M."/>
            <person name="Futagami T."/>
            <person name="Toyoda A."/>
            <person name="Takaki Y."/>
            <person name="Nishi S."/>
            <person name="Hori S."/>
            <person name="Arai W."/>
            <person name="Tsubouchi T."/>
            <person name="Morono Y."/>
            <person name="Uchiyama I."/>
            <person name="Ito T."/>
            <person name="Fujiyama A."/>
            <person name="Inagaki F."/>
            <person name="Takami H."/>
        </authorList>
    </citation>
    <scope>NUCLEOTIDE SEQUENCE</scope>
    <source>
        <strain evidence="1">Expedition CK06-06</strain>
    </source>
</reference>
<organism evidence="1">
    <name type="scientific">marine sediment metagenome</name>
    <dbReference type="NCBI Taxonomy" id="412755"/>
    <lineage>
        <taxon>unclassified sequences</taxon>
        <taxon>metagenomes</taxon>
        <taxon>ecological metagenomes</taxon>
    </lineage>
</organism>
<name>X1T464_9ZZZZ</name>
<proteinExistence type="predicted"/>
<dbReference type="AlphaFoldDB" id="X1T464"/>
<sequence length="30" mass="3457">QVEDNLVEASYELNIFPFEADGIIFGWILN</sequence>
<comment type="caution">
    <text evidence="1">The sequence shown here is derived from an EMBL/GenBank/DDBJ whole genome shotgun (WGS) entry which is preliminary data.</text>
</comment>